<dbReference type="RefSeq" id="WP_087210697.1">
    <property type="nucleotide sequence ID" value="NZ_CP173660.1"/>
</dbReference>
<dbReference type="PANTHER" id="PTHR46558">
    <property type="entry name" value="TRACRIPTIONAL REGULATORY PROTEIN-RELATED-RELATED"/>
    <property type="match status" value="1"/>
</dbReference>
<accession>A0ABS7L8E9</accession>
<proteinExistence type="predicted"/>
<keyword evidence="2" id="KW-0812">Transmembrane</keyword>
<keyword evidence="1" id="KW-0238">DNA-binding</keyword>
<feature type="domain" description="HTH cro/C1-type" evidence="3">
    <location>
        <begin position="6"/>
        <end position="60"/>
    </location>
</feature>
<organism evidence="4 5">
    <name type="scientific">Sellimonas caecigallum</name>
    <dbReference type="NCBI Taxonomy" id="2592333"/>
    <lineage>
        <taxon>Bacteria</taxon>
        <taxon>Bacillati</taxon>
        <taxon>Bacillota</taxon>
        <taxon>Clostridia</taxon>
        <taxon>Lachnospirales</taxon>
        <taxon>Lachnospiraceae</taxon>
        <taxon>Sellimonas</taxon>
    </lineage>
</organism>
<name>A0ABS7L8E9_9FIRM</name>
<dbReference type="Gene3D" id="1.10.260.40">
    <property type="entry name" value="lambda repressor-like DNA-binding domains"/>
    <property type="match status" value="1"/>
</dbReference>
<dbReference type="EMBL" id="VIRV01000015">
    <property type="protein sequence ID" value="MBY0759368.1"/>
    <property type="molecule type" value="Genomic_DNA"/>
</dbReference>
<reference evidence="4 5" key="1">
    <citation type="journal article" date="2020" name="New Microbes New Infect">
        <title>Sellimonas caecigallum sp. nov., description and genome sequence of a new member of the Sellimonas genus isolated from the cecum of feral chicken.</title>
        <authorList>
            <person name="Wongkuna S."/>
            <person name="Ghimire S."/>
            <person name="Antony L."/>
            <person name="Chankhamhaengdecha S."/>
            <person name="Janvilisri T."/>
            <person name="Scaria J."/>
        </authorList>
    </citation>
    <scope>NUCLEOTIDE SEQUENCE [LARGE SCALE GENOMIC DNA]</scope>
    <source>
        <strain evidence="4 5">SW451</strain>
    </source>
</reference>
<dbReference type="InterPro" id="IPR010982">
    <property type="entry name" value="Lambda_DNA-bd_dom_sf"/>
</dbReference>
<dbReference type="SMART" id="SM00530">
    <property type="entry name" value="HTH_XRE"/>
    <property type="match status" value="1"/>
</dbReference>
<protein>
    <submittedName>
        <fullName evidence="4">Helix-turn-helix transcriptional regulator</fullName>
    </submittedName>
</protein>
<dbReference type="Pfam" id="PF01381">
    <property type="entry name" value="HTH_3"/>
    <property type="match status" value="1"/>
</dbReference>
<feature type="transmembrane region" description="Helical" evidence="2">
    <location>
        <begin position="91"/>
        <end position="119"/>
    </location>
</feature>
<keyword evidence="5" id="KW-1185">Reference proteome</keyword>
<evidence type="ECO:0000259" key="3">
    <source>
        <dbReference type="PROSITE" id="PS50943"/>
    </source>
</evidence>
<dbReference type="PROSITE" id="PS50943">
    <property type="entry name" value="HTH_CROC1"/>
    <property type="match status" value="1"/>
</dbReference>
<evidence type="ECO:0000313" key="4">
    <source>
        <dbReference type="EMBL" id="MBY0759368.1"/>
    </source>
</evidence>
<feature type="transmembrane region" description="Helical" evidence="2">
    <location>
        <begin position="131"/>
        <end position="152"/>
    </location>
</feature>
<dbReference type="InterPro" id="IPR001387">
    <property type="entry name" value="Cro/C1-type_HTH"/>
</dbReference>
<dbReference type="Proteomes" id="UP000779049">
    <property type="component" value="Unassembled WGS sequence"/>
</dbReference>
<dbReference type="CDD" id="cd00093">
    <property type="entry name" value="HTH_XRE"/>
    <property type="match status" value="1"/>
</dbReference>
<evidence type="ECO:0000313" key="5">
    <source>
        <dbReference type="Proteomes" id="UP000779049"/>
    </source>
</evidence>
<dbReference type="PANTHER" id="PTHR46558:SF4">
    <property type="entry name" value="DNA-BIDING PHAGE PROTEIN"/>
    <property type="match status" value="1"/>
</dbReference>
<comment type="caution">
    <text evidence="4">The sequence shown here is derived from an EMBL/GenBank/DDBJ whole genome shotgun (WGS) entry which is preliminary data.</text>
</comment>
<keyword evidence="2" id="KW-0472">Membrane</keyword>
<evidence type="ECO:0000256" key="1">
    <source>
        <dbReference type="ARBA" id="ARBA00023125"/>
    </source>
</evidence>
<evidence type="ECO:0000256" key="2">
    <source>
        <dbReference type="SAM" id="Phobius"/>
    </source>
</evidence>
<sequence length="167" mass="19520">MYGKHLKELREAKKLSQDQVAQELNVSRQAISKWENDKTFPDIDNLIRLSRLYGVTLDELVGVEREKEETTEKDKEEGYKREEVFYHKESIIGMLLIMIVIASCLIAQVGFIVSIIFIVLSKELRTKKWKWILRIVCLVALFVSTYNCYQILSFYFEPGEATIEYLG</sequence>
<keyword evidence="2" id="KW-1133">Transmembrane helix</keyword>
<gene>
    <name evidence="4" type="ORF">FLB61_09775</name>
</gene>
<dbReference type="SUPFAM" id="SSF47413">
    <property type="entry name" value="lambda repressor-like DNA-binding domains"/>
    <property type="match status" value="1"/>
</dbReference>